<name>A0A382L7D3_9ZZZZ</name>
<gene>
    <name evidence="1" type="ORF">METZ01_LOCUS285702</name>
</gene>
<dbReference type="AlphaFoldDB" id="A0A382L7D3"/>
<dbReference type="EMBL" id="UINC01085368">
    <property type="protein sequence ID" value="SVC32848.1"/>
    <property type="molecule type" value="Genomic_DNA"/>
</dbReference>
<proteinExistence type="predicted"/>
<accession>A0A382L7D3</accession>
<protein>
    <submittedName>
        <fullName evidence="1">Uncharacterized protein</fullName>
    </submittedName>
</protein>
<sequence>MRLDKVICRLGKRMTSECLAQGLLVFS</sequence>
<organism evidence="1">
    <name type="scientific">marine metagenome</name>
    <dbReference type="NCBI Taxonomy" id="408172"/>
    <lineage>
        <taxon>unclassified sequences</taxon>
        <taxon>metagenomes</taxon>
        <taxon>ecological metagenomes</taxon>
    </lineage>
</organism>
<reference evidence="1" key="1">
    <citation type="submission" date="2018-05" db="EMBL/GenBank/DDBJ databases">
        <authorList>
            <person name="Lanie J.A."/>
            <person name="Ng W.-L."/>
            <person name="Kazmierczak K.M."/>
            <person name="Andrzejewski T.M."/>
            <person name="Davidsen T.M."/>
            <person name="Wayne K.J."/>
            <person name="Tettelin H."/>
            <person name="Glass J.I."/>
            <person name="Rusch D."/>
            <person name="Podicherti R."/>
            <person name="Tsui H.-C.T."/>
            <person name="Winkler M.E."/>
        </authorList>
    </citation>
    <scope>NUCLEOTIDE SEQUENCE</scope>
</reference>
<evidence type="ECO:0000313" key="1">
    <source>
        <dbReference type="EMBL" id="SVC32848.1"/>
    </source>
</evidence>